<comment type="caution">
    <text evidence="2">The sequence shown here is derived from an EMBL/GenBank/DDBJ whole genome shotgun (WGS) entry which is preliminary data.</text>
</comment>
<dbReference type="Proteomes" id="UP000662088">
    <property type="component" value="Unassembled WGS sequence"/>
</dbReference>
<reference evidence="2" key="1">
    <citation type="submission" date="2020-08" db="EMBL/GenBank/DDBJ databases">
        <title>Genome public.</title>
        <authorList>
            <person name="Liu C."/>
            <person name="Sun Q."/>
        </authorList>
    </citation>
    <scope>NUCLEOTIDE SEQUENCE</scope>
    <source>
        <strain evidence="2">NSJ-42</strain>
    </source>
</reference>
<organism evidence="2 3">
    <name type="scientific">Clostridium lentum</name>
    <dbReference type="NCBI Taxonomy" id="2763037"/>
    <lineage>
        <taxon>Bacteria</taxon>
        <taxon>Bacillati</taxon>
        <taxon>Bacillota</taxon>
        <taxon>Clostridia</taxon>
        <taxon>Eubacteriales</taxon>
        <taxon>Clostridiaceae</taxon>
        <taxon>Clostridium</taxon>
    </lineage>
</organism>
<dbReference type="RefSeq" id="WP_186834650.1">
    <property type="nucleotide sequence ID" value="NZ_JACOOQ010000003.1"/>
</dbReference>
<feature type="domain" description="DUF4325" evidence="1">
    <location>
        <begin position="20"/>
        <end position="82"/>
    </location>
</feature>
<evidence type="ECO:0000313" key="2">
    <source>
        <dbReference type="EMBL" id="MBC5639348.1"/>
    </source>
</evidence>
<protein>
    <submittedName>
        <fullName evidence="2">STAS-like domain-containing protein</fullName>
    </submittedName>
</protein>
<name>A0A8I0AC72_9CLOT</name>
<dbReference type="EMBL" id="JACOOQ010000003">
    <property type="protein sequence ID" value="MBC5639348.1"/>
    <property type="molecule type" value="Genomic_DNA"/>
</dbReference>
<sequence>MFELKIVNVINSEFAVSPEDGDSIFNLIKEKVDSKEKIVIDFSNIDIITTAFLNNAIGKLYNIYDKEKLNQYISMKNISKSDLNLVKKVIERAKIKFSKEDISILEKELEDEC</sequence>
<evidence type="ECO:0000313" key="3">
    <source>
        <dbReference type="Proteomes" id="UP000662088"/>
    </source>
</evidence>
<keyword evidence="3" id="KW-1185">Reference proteome</keyword>
<evidence type="ECO:0000259" key="1">
    <source>
        <dbReference type="Pfam" id="PF14213"/>
    </source>
</evidence>
<accession>A0A8I0AC72</accession>
<dbReference type="AlphaFoldDB" id="A0A8I0AC72"/>
<dbReference type="Pfam" id="PF14213">
    <property type="entry name" value="DUF4325"/>
    <property type="match status" value="1"/>
</dbReference>
<proteinExistence type="predicted"/>
<gene>
    <name evidence="2" type="ORF">H8R92_02655</name>
</gene>
<dbReference type="InterPro" id="IPR025474">
    <property type="entry name" value="DUF4325"/>
</dbReference>